<dbReference type="Proteomes" id="UP000198741">
    <property type="component" value="Chromosome I"/>
</dbReference>
<proteinExistence type="predicted"/>
<reference evidence="1 2" key="1">
    <citation type="submission" date="2016-10" db="EMBL/GenBank/DDBJ databases">
        <authorList>
            <person name="de Groot N.N."/>
        </authorList>
    </citation>
    <scope>NUCLEOTIDE SEQUENCE [LARGE SCALE GENOMIC DNA]</scope>
    <source>
        <strain evidence="2">P4-7,KCTC 19426,CECT 7604</strain>
    </source>
</reference>
<name>A0A1H0HHH1_9ACTN</name>
<gene>
    <name evidence="1" type="ORF">SAMN04515671_0075</name>
</gene>
<keyword evidence="2" id="KW-1185">Reference proteome</keyword>
<dbReference type="EMBL" id="LT629710">
    <property type="protein sequence ID" value="SDO18612.1"/>
    <property type="molecule type" value="Genomic_DNA"/>
</dbReference>
<dbReference type="STRING" id="1090615.SAMN04515671_0075"/>
<evidence type="ECO:0000313" key="1">
    <source>
        <dbReference type="EMBL" id="SDO18612.1"/>
    </source>
</evidence>
<organism evidence="1 2">
    <name type="scientific">Nakamurella panacisegetis</name>
    <dbReference type="NCBI Taxonomy" id="1090615"/>
    <lineage>
        <taxon>Bacteria</taxon>
        <taxon>Bacillati</taxon>
        <taxon>Actinomycetota</taxon>
        <taxon>Actinomycetes</taxon>
        <taxon>Nakamurellales</taxon>
        <taxon>Nakamurellaceae</taxon>
        <taxon>Nakamurella</taxon>
    </lineage>
</organism>
<dbReference type="RefSeq" id="WP_090474043.1">
    <property type="nucleotide sequence ID" value="NZ_LT629710.1"/>
</dbReference>
<dbReference type="AlphaFoldDB" id="A0A1H0HHH1"/>
<protein>
    <submittedName>
        <fullName evidence="1">Uncharacterized protein</fullName>
    </submittedName>
</protein>
<evidence type="ECO:0000313" key="2">
    <source>
        <dbReference type="Proteomes" id="UP000198741"/>
    </source>
</evidence>
<accession>A0A1H0HHH1</accession>
<sequence>MTMTSDYRRYVGKDDTALLNITMPCTDATHRGTCGWQYDSVDDINGTISREHTVVDASGLEISWWEFPPGDARNDDLEETEREIHIPHSPISGLNDYRISEAVKIYAALGRLLAASGGFTGGAQAEIVPPAWHEGSVEFDRGCVYADRRVVRDGVTATLDQTDELLYDEETRTYSVVRQPATISIPGGFDGQVLTIEEARAMITGPTDDPTVLAIAELLAAYDCAAATA</sequence>